<proteinExistence type="predicted"/>
<protein>
    <submittedName>
        <fullName evidence="1">Uncharacterized protein</fullName>
    </submittedName>
</protein>
<dbReference type="Proteomes" id="UP001303408">
    <property type="component" value="Chromosome"/>
</dbReference>
<dbReference type="RefSeq" id="WP_313542107.1">
    <property type="nucleotide sequence ID" value="NZ_CP134880.1"/>
</dbReference>
<accession>A0AA96FBI9</accession>
<name>A0AA96FBI9_9MICO</name>
<dbReference type="KEGG" id="dcp:RN607_09250"/>
<sequence>MQYSRGLSSPAIWRAAMRQQPADISVRLGLAQALIAHSLEAEADGGDEEALLGECAMTLCTIDNLDELSPCDAYLFAATASRCAAGLIAVGRPRVALAVLAPAMHALDSRSVLASIVGCPCRYAAETAATHTKANGHAHRPGFIPVSVEDTAPGELFAMPWPLPPVSWHYLRASLGAATGHALSKTGDTARAVAELTDAALIALAGAPFDYTRTADLSVMIADRLALLLEGDSPQVDVNQA</sequence>
<dbReference type="EMBL" id="CP134880">
    <property type="protein sequence ID" value="WNM26387.1"/>
    <property type="molecule type" value="Genomic_DNA"/>
</dbReference>
<evidence type="ECO:0000313" key="1">
    <source>
        <dbReference type="EMBL" id="WNM26387.1"/>
    </source>
</evidence>
<gene>
    <name evidence="1" type="ORF">RN607_09250</name>
</gene>
<organism evidence="1">
    <name type="scientific">Demequina capsici</name>
    <dbReference type="NCBI Taxonomy" id="3075620"/>
    <lineage>
        <taxon>Bacteria</taxon>
        <taxon>Bacillati</taxon>
        <taxon>Actinomycetota</taxon>
        <taxon>Actinomycetes</taxon>
        <taxon>Micrococcales</taxon>
        <taxon>Demequinaceae</taxon>
        <taxon>Demequina</taxon>
    </lineage>
</organism>
<reference evidence="1" key="1">
    <citation type="submission" date="2023-09" db="EMBL/GenBank/DDBJ databases">
        <title>Demequina sp. a novel bacteria isolated from Capsicum annuum.</title>
        <authorList>
            <person name="Humaira Z."/>
            <person name="Lee J."/>
            <person name="Cho D."/>
        </authorList>
    </citation>
    <scope>NUCLEOTIDE SEQUENCE</scope>
    <source>
        <strain evidence="1">PMTSA13</strain>
    </source>
</reference>
<dbReference type="AlphaFoldDB" id="A0AA96FBI9"/>